<dbReference type="InParanoid" id="A0A7N2M3U0"/>
<dbReference type="PANTHER" id="PTHR37256:SF3">
    <property type="entry name" value="FORMIN-F-LIKE"/>
    <property type="match status" value="1"/>
</dbReference>
<dbReference type="AlphaFoldDB" id="A0A7N2M3U0"/>
<proteinExistence type="predicted"/>
<dbReference type="EMBL" id="LRBV02000007">
    <property type="status" value="NOT_ANNOTATED_CDS"/>
    <property type="molecule type" value="Genomic_DNA"/>
</dbReference>
<evidence type="ECO:0000256" key="1">
    <source>
        <dbReference type="SAM" id="MobiDB-lite"/>
    </source>
</evidence>
<dbReference type="EnsemblPlants" id="QL07p033572:mrna">
    <property type="protein sequence ID" value="QL07p033572:mrna:CDS:1"/>
    <property type="gene ID" value="QL07p033572"/>
</dbReference>
<dbReference type="Gramene" id="QL07p033572:mrna">
    <property type="protein sequence ID" value="QL07p033572:mrna:CDS:1"/>
    <property type="gene ID" value="QL07p033572"/>
</dbReference>
<dbReference type="PANTHER" id="PTHR37256">
    <property type="entry name" value="E1A-BINDING PROTEIN P400-LIKE"/>
    <property type="match status" value="1"/>
</dbReference>
<dbReference type="Proteomes" id="UP000594261">
    <property type="component" value="Chromosome 7"/>
</dbReference>
<evidence type="ECO:0000313" key="2">
    <source>
        <dbReference type="EnsemblPlants" id="QL07p033572:mrna:CDS:1"/>
    </source>
</evidence>
<accession>A0A7N2M3U0</accession>
<organism evidence="2 3">
    <name type="scientific">Quercus lobata</name>
    <name type="common">Valley oak</name>
    <dbReference type="NCBI Taxonomy" id="97700"/>
    <lineage>
        <taxon>Eukaryota</taxon>
        <taxon>Viridiplantae</taxon>
        <taxon>Streptophyta</taxon>
        <taxon>Embryophyta</taxon>
        <taxon>Tracheophyta</taxon>
        <taxon>Spermatophyta</taxon>
        <taxon>Magnoliopsida</taxon>
        <taxon>eudicotyledons</taxon>
        <taxon>Gunneridae</taxon>
        <taxon>Pentapetalae</taxon>
        <taxon>rosids</taxon>
        <taxon>fabids</taxon>
        <taxon>Fagales</taxon>
        <taxon>Fagaceae</taxon>
        <taxon>Quercus</taxon>
    </lineage>
</organism>
<dbReference type="OMA" id="EFEWGEN"/>
<feature type="region of interest" description="Disordered" evidence="1">
    <location>
        <begin position="1"/>
        <end position="43"/>
    </location>
</feature>
<reference evidence="2" key="2">
    <citation type="submission" date="2021-01" db="UniProtKB">
        <authorList>
            <consortium name="EnsemblPlants"/>
        </authorList>
    </citation>
    <scope>IDENTIFICATION</scope>
</reference>
<evidence type="ECO:0000313" key="3">
    <source>
        <dbReference type="Proteomes" id="UP000594261"/>
    </source>
</evidence>
<sequence>MDNKANPVEALENNQIMGSEKRNSLKKPMRRRSSRTRRASSSQDCAINMAKARREIAHALHINRSSSTSSSSSCVTNAQPILLGNTYNNYDFVRPSFGVSQYCYSLESMTMTMPIPEPIWSTTAPSILAAPPQPGMEAVEFEWGENNQASHTWWLGFLKTLDSKYNEETKYPLGALFSQCQQEGPKLGEPPFIDASDQSTSPDEWLIFPATEDQGEIVNPPKK</sequence>
<name>A0A7N2M3U0_QUELO</name>
<keyword evidence="3" id="KW-1185">Reference proteome</keyword>
<reference evidence="2 3" key="1">
    <citation type="journal article" date="2016" name="G3 (Bethesda)">
        <title>First Draft Assembly and Annotation of the Genome of a California Endemic Oak Quercus lobata Nee (Fagaceae).</title>
        <authorList>
            <person name="Sork V.L."/>
            <person name="Fitz-Gibbon S.T."/>
            <person name="Puiu D."/>
            <person name="Crepeau M."/>
            <person name="Gugger P.F."/>
            <person name="Sherman R."/>
            <person name="Stevens K."/>
            <person name="Langley C.H."/>
            <person name="Pellegrini M."/>
            <person name="Salzberg S.L."/>
        </authorList>
    </citation>
    <scope>NUCLEOTIDE SEQUENCE [LARGE SCALE GENOMIC DNA]</scope>
    <source>
        <strain evidence="2 3">cv. SW786</strain>
    </source>
</reference>
<feature type="compositionally biased region" description="Basic residues" evidence="1">
    <location>
        <begin position="24"/>
        <end position="38"/>
    </location>
</feature>
<protein>
    <submittedName>
        <fullName evidence="2">Uncharacterized protein</fullName>
    </submittedName>
</protein>